<evidence type="ECO:0000313" key="2">
    <source>
        <dbReference type="EMBL" id="OXG13750.1"/>
    </source>
</evidence>
<feature type="region of interest" description="Disordered" evidence="1">
    <location>
        <begin position="1"/>
        <end position="53"/>
    </location>
</feature>
<accession>A0A854Q741</accession>
<organism evidence="2 3">
    <name type="scientific">Cryptococcus neoformans Tu259-1</name>
    <dbReference type="NCBI Taxonomy" id="1230072"/>
    <lineage>
        <taxon>Eukaryota</taxon>
        <taxon>Fungi</taxon>
        <taxon>Dikarya</taxon>
        <taxon>Basidiomycota</taxon>
        <taxon>Agaricomycotina</taxon>
        <taxon>Tremellomycetes</taxon>
        <taxon>Tremellales</taxon>
        <taxon>Cryptococcaceae</taxon>
        <taxon>Cryptococcus</taxon>
        <taxon>Cryptococcus neoformans species complex</taxon>
    </lineage>
</organism>
<gene>
    <name evidence="2" type="ORF">C361_05892</name>
</gene>
<name>A0A854Q741_CRYNE</name>
<proteinExistence type="predicted"/>
<reference evidence="2 3" key="1">
    <citation type="submission" date="2017-06" db="EMBL/GenBank/DDBJ databases">
        <title>Global population genomics of the pathogenic fungus Cryptococcus neoformans var. grubii.</title>
        <authorList>
            <person name="Cuomo C."/>
            <person name="Litvintseva A."/>
            <person name="Chen Y."/>
            <person name="Young S."/>
            <person name="Zeng Q."/>
            <person name="Chapman S."/>
            <person name="Gujja S."/>
            <person name="Saif S."/>
            <person name="Birren B."/>
        </authorList>
    </citation>
    <scope>NUCLEOTIDE SEQUENCE [LARGE SCALE GENOMIC DNA]</scope>
    <source>
        <strain evidence="2 3">Tu259-1</strain>
    </source>
</reference>
<dbReference type="OrthoDB" id="5328412at2759"/>
<protein>
    <submittedName>
        <fullName evidence="2">Uncharacterized protein</fullName>
    </submittedName>
</protein>
<dbReference type="Proteomes" id="UP000199727">
    <property type="component" value="Unassembled WGS sequence"/>
</dbReference>
<dbReference type="EMBL" id="AMKT01000078">
    <property type="protein sequence ID" value="OXG13750.1"/>
    <property type="molecule type" value="Genomic_DNA"/>
</dbReference>
<evidence type="ECO:0000256" key="1">
    <source>
        <dbReference type="SAM" id="MobiDB-lite"/>
    </source>
</evidence>
<comment type="caution">
    <text evidence="2">The sequence shown here is derived from an EMBL/GenBank/DDBJ whole genome shotgun (WGS) entry which is preliminary data.</text>
</comment>
<feature type="compositionally biased region" description="Basic and acidic residues" evidence="1">
    <location>
        <begin position="44"/>
        <end position="53"/>
    </location>
</feature>
<feature type="region of interest" description="Disordered" evidence="1">
    <location>
        <begin position="204"/>
        <end position="233"/>
    </location>
</feature>
<dbReference type="AlphaFoldDB" id="A0A854Q741"/>
<evidence type="ECO:0000313" key="3">
    <source>
        <dbReference type="Proteomes" id="UP000199727"/>
    </source>
</evidence>
<sequence>MPPKRPLKRRSEDEGRKQTKRTGKNKREQTYDTYDEALDGGVEMEEKGERYRDGDKAQRFYERAVELYAKASELEETYDATYNRARALYTLATNFLLPPSSLPLLRESITLYQHATTLSNSPLLLMDVAFNLAQTFITLADIMDDLRTVDDAEKDEAVLKLRNDAKVTLAEVMDGQEAYLKTIAAQGNADAEEGEEVMEQIEEGAENQSMEVDAGDKEEDEEGGNTSTWETHLPTPSTYIDTVLALIDLHLLLWESTSTPQPPTEEEQIAVRIILDRAASIAPAGRQAELDLAEIKVLLTMDRIIWDMYKGEAKAGSGIEKSLDGAIAAIGTVLTSLDAVPAEDSTVRPEILTTLADTHVTIANRLIFLNTQLPPGPSPLSQSAWAHLTQATTHLISAVDSPTDANTPREFKPSVFLSLSKISLARAKLASVDDTAQRNVVQLFDNATTYANRAGETLGWKLLRVGPVAPSAGGTLSIGGGSIGGEGLPYPSGWDSELLGRNIALQQVRVCLYATRTELLPAESKSQYQRGLNKVLEKLGKIEVGERKITEKDVERFLGEVEDEEGCFDEIEKGWWTEVTATL</sequence>